<accession>A0A6P1CV30</accession>
<reference evidence="2 3" key="1">
    <citation type="submission" date="2020-01" db="EMBL/GenBank/DDBJ databases">
        <title>Genetics and antimicrobial susceptibilities of Nocardia species isolated from the soil; a comparison with species isolated from humans.</title>
        <authorList>
            <person name="Carrasco G."/>
            <person name="Monzon S."/>
            <person name="Sansegundo M."/>
            <person name="Garcia E."/>
            <person name="Garrido N."/>
            <person name="Medina M.J."/>
            <person name="Villalon P."/>
            <person name="Ramirez-Arocha A.C."/>
            <person name="Jimenez P."/>
            <person name="Cuesta I."/>
            <person name="Valdezate S."/>
        </authorList>
    </citation>
    <scope>NUCLEOTIDE SEQUENCE [LARGE SCALE GENOMIC DNA]</scope>
    <source>
        <strain evidence="2 3">CNM20110626</strain>
    </source>
</reference>
<dbReference type="InterPro" id="IPR010982">
    <property type="entry name" value="Lambda_DNA-bd_dom_sf"/>
</dbReference>
<evidence type="ECO:0000259" key="1">
    <source>
        <dbReference type="PROSITE" id="PS50943"/>
    </source>
</evidence>
<evidence type="ECO:0000313" key="2">
    <source>
        <dbReference type="EMBL" id="NEW36428.1"/>
    </source>
</evidence>
<proteinExistence type="predicted"/>
<dbReference type="GO" id="GO:0003677">
    <property type="term" value="F:DNA binding"/>
    <property type="evidence" value="ECO:0007669"/>
    <property type="project" value="InterPro"/>
</dbReference>
<dbReference type="Proteomes" id="UP000471166">
    <property type="component" value="Unassembled WGS sequence"/>
</dbReference>
<dbReference type="SMART" id="SM00530">
    <property type="entry name" value="HTH_XRE"/>
    <property type="match status" value="1"/>
</dbReference>
<evidence type="ECO:0000313" key="3">
    <source>
        <dbReference type="Proteomes" id="UP000471166"/>
    </source>
</evidence>
<dbReference type="RefSeq" id="WP_163847919.1">
    <property type="nucleotide sequence ID" value="NZ_JARWNL010000273.1"/>
</dbReference>
<sequence length="403" mass="43262">MSGEFGSAMKRLRTAHGLTADQLARLISYDRGALSRIERGKRTPTADIAARIDTALDAGGSLVRLIERSRPHNGDDDLVTAARESTEFAEWITATGGQLDSAQVADELTAIGRQFVCATPLPLIERLRALRGEIRAALHTGPAPARARELVLLGGITIDLLAHVTENLGHPRAAERHARAAEAIAVNLGHPGLHAWAEGTRALIWEWNSRPAEAMELAAKAASIAPVGEQQVRLAAIEARCAARIGRADAARAAITRSIQAAEAAAHDELTMLGGALRFPPSKMAYYLGSTHRLLGEHEHAQRWALEAISAYESGPATERSYGDEALARADVAIGRIHSGELDGAREILTPVLRLPSEQRIQPIADGLRAVDTALSSTHYANDPTTVELSEEINMLTSSRHLE</sequence>
<name>A0A6P1CV30_9NOCA</name>
<comment type="caution">
    <text evidence="2">The sequence shown here is derived from an EMBL/GenBank/DDBJ whole genome shotgun (WGS) entry which is preliminary data.</text>
</comment>
<organism evidence="2 3">
    <name type="scientific">Nocardia cyriacigeorgica</name>
    <dbReference type="NCBI Taxonomy" id="135487"/>
    <lineage>
        <taxon>Bacteria</taxon>
        <taxon>Bacillati</taxon>
        <taxon>Actinomycetota</taxon>
        <taxon>Actinomycetes</taxon>
        <taxon>Mycobacteriales</taxon>
        <taxon>Nocardiaceae</taxon>
        <taxon>Nocardia</taxon>
    </lineage>
</organism>
<dbReference type="InterPro" id="IPR001387">
    <property type="entry name" value="Cro/C1-type_HTH"/>
</dbReference>
<dbReference type="Pfam" id="PF13560">
    <property type="entry name" value="HTH_31"/>
    <property type="match status" value="1"/>
</dbReference>
<dbReference type="AlphaFoldDB" id="A0A6P1CV30"/>
<feature type="domain" description="HTH cro/C1-type" evidence="1">
    <location>
        <begin position="9"/>
        <end position="65"/>
    </location>
</feature>
<dbReference type="Gene3D" id="1.25.40.10">
    <property type="entry name" value="Tetratricopeptide repeat domain"/>
    <property type="match status" value="1"/>
</dbReference>
<dbReference type="InterPro" id="IPR011990">
    <property type="entry name" value="TPR-like_helical_dom_sf"/>
</dbReference>
<dbReference type="SUPFAM" id="SSF47413">
    <property type="entry name" value="lambda repressor-like DNA-binding domains"/>
    <property type="match status" value="1"/>
</dbReference>
<gene>
    <name evidence="2" type="ORF">GV791_28275</name>
</gene>
<dbReference type="PROSITE" id="PS50943">
    <property type="entry name" value="HTH_CROC1"/>
    <property type="match status" value="1"/>
</dbReference>
<dbReference type="SUPFAM" id="SSF48452">
    <property type="entry name" value="TPR-like"/>
    <property type="match status" value="1"/>
</dbReference>
<dbReference type="Gene3D" id="1.10.260.40">
    <property type="entry name" value="lambda repressor-like DNA-binding domains"/>
    <property type="match status" value="1"/>
</dbReference>
<dbReference type="EMBL" id="JAAGVB010000075">
    <property type="protein sequence ID" value="NEW36428.1"/>
    <property type="molecule type" value="Genomic_DNA"/>
</dbReference>
<dbReference type="CDD" id="cd00093">
    <property type="entry name" value="HTH_XRE"/>
    <property type="match status" value="1"/>
</dbReference>
<protein>
    <submittedName>
        <fullName evidence="2">Helix-turn-helix transcriptional regulator</fullName>
    </submittedName>
</protein>